<evidence type="ECO:0000313" key="2">
    <source>
        <dbReference type="Proteomes" id="UP001150879"/>
    </source>
</evidence>
<reference evidence="1" key="1">
    <citation type="submission" date="2022-11" db="EMBL/GenBank/DDBJ databases">
        <authorList>
            <person name="Petersen C."/>
        </authorList>
    </citation>
    <scope>NUCLEOTIDE SEQUENCE</scope>
    <source>
        <strain evidence="1">IBT 16849</strain>
    </source>
</reference>
<dbReference type="InterPro" id="IPR039634">
    <property type="entry name" value="Bul1-like"/>
</dbReference>
<organism evidence="1 2">
    <name type="scientific">Penicillium cf. griseofulvum</name>
    <dbReference type="NCBI Taxonomy" id="2972120"/>
    <lineage>
        <taxon>Eukaryota</taxon>
        <taxon>Fungi</taxon>
        <taxon>Dikarya</taxon>
        <taxon>Ascomycota</taxon>
        <taxon>Pezizomycotina</taxon>
        <taxon>Eurotiomycetes</taxon>
        <taxon>Eurotiomycetidae</taxon>
        <taxon>Eurotiales</taxon>
        <taxon>Aspergillaceae</taxon>
        <taxon>Penicillium</taxon>
    </lineage>
</organism>
<sequence>MKFSNVEFVVYSSYDTPIFKTHDMINGEIFFTPLQETNIEDVSITFKGMTRVEVENMNTHLPLPSSRLEKTFLSMDLPVYDYFCDTSTLEPGKSYRMPFKFIVPDKLPIHTCHHQCANHQIQQEHLQLPASLSYHTKKSHEIHDMSPEMTEVLYSINLALWQRDGKAGRPKKIQESTHPVQILPTRNEHAPILVPGKNNYYQLRAEKSLSTGMLRHACGKLAAYSAQPPAIQLQSLQQTNSNASTSLKINLRFDPSHLGQLPPSLLATDFQLRAMTFFGLEPCHDYPDLTDVSTWGTRREFWSDCVALTANNEIKMDWNSETEGERTIFTASIETSVSLPTRRCYPPTFHSCLVSRVYSLKARLFYRVHGKARSRSSISVTVPVEICVI</sequence>
<protein>
    <recommendedName>
        <fullName evidence="3">Arrestin-like N-terminal domain-containing protein</fullName>
    </recommendedName>
</protein>
<reference evidence="1" key="2">
    <citation type="journal article" date="2023" name="IMA Fungus">
        <title>Comparative genomic study of the Penicillium genus elucidates a diverse pangenome and 15 lateral gene transfer events.</title>
        <authorList>
            <person name="Petersen C."/>
            <person name="Sorensen T."/>
            <person name="Nielsen M.R."/>
            <person name="Sondergaard T.E."/>
            <person name="Sorensen J.L."/>
            <person name="Fitzpatrick D.A."/>
            <person name="Frisvad J.C."/>
            <person name="Nielsen K.L."/>
        </authorList>
    </citation>
    <scope>NUCLEOTIDE SEQUENCE</scope>
    <source>
        <strain evidence="1">IBT 16849</strain>
    </source>
</reference>
<comment type="caution">
    <text evidence="1">The sequence shown here is derived from an EMBL/GenBank/DDBJ whole genome shotgun (WGS) entry which is preliminary data.</text>
</comment>
<dbReference type="EMBL" id="JAPQKP010000005">
    <property type="protein sequence ID" value="KAJ5189897.1"/>
    <property type="molecule type" value="Genomic_DNA"/>
</dbReference>
<dbReference type="PANTHER" id="PTHR31904">
    <property type="entry name" value="BYPASS OF STOP CODON PROTEIN 5-RELATED"/>
    <property type="match status" value="1"/>
</dbReference>
<evidence type="ECO:0008006" key="3">
    <source>
        <dbReference type="Google" id="ProtNLM"/>
    </source>
</evidence>
<dbReference type="PANTHER" id="PTHR31904:SF1">
    <property type="entry name" value="BYPASS OF STOP CODON PROTEIN 5-RELATED"/>
    <property type="match status" value="1"/>
</dbReference>
<keyword evidence="2" id="KW-1185">Reference proteome</keyword>
<accession>A0A9W9J597</accession>
<dbReference type="Proteomes" id="UP001150879">
    <property type="component" value="Unassembled WGS sequence"/>
</dbReference>
<proteinExistence type="predicted"/>
<evidence type="ECO:0000313" key="1">
    <source>
        <dbReference type="EMBL" id="KAJ5189897.1"/>
    </source>
</evidence>
<dbReference type="Gene3D" id="2.60.40.640">
    <property type="match status" value="1"/>
</dbReference>
<gene>
    <name evidence="1" type="ORF">N7472_008911</name>
</gene>
<name>A0A9W9J597_9EURO</name>
<dbReference type="InterPro" id="IPR014752">
    <property type="entry name" value="Arrestin-like_C"/>
</dbReference>
<dbReference type="AlphaFoldDB" id="A0A9W9J597"/>